<protein>
    <submittedName>
        <fullName evidence="1">C_GCAxxG_C_C family probable redox protein</fullName>
    </submittedName>
</protein>
<proteinExistence type="predicted"/>
<accession>A0A4R7YZ09</accession>
<dbReference type="Proteomes" id="UP000294697">
    <property type="component" value="Unassembled WGS sequence"/>
</dbReference>
<dbReference type="InterPro" id="IPR036280">
    <property type="entry name" value="Multihaem_cyt_sf"/>
</dbReference>
<dbReference type="OrthoDB" id="190287at2"/>
<organism evidence="1 2">
    <name type="scientific">Halanaerobium saccharolyticum</name>
    <dbReference type="NCBI Taxonomy" id="43595"/>
    <lineage>
        <taxon>Bacteria</taxon>
        <taxon>Bacillati</taxon>
        <taxon>Bacillota</taxon>
        <taxon>Clostridia</taxon>
        <taxon>Halanaerobiales</taxon>
        <taxon>Halanaerobiaceae</taxon>
        <taxon>Halanaerobium</taxon>
    </lineage>
</organism>
<name>A0A4R7YZ09_9FIRM</name>
<gene>
    <name evidence="1" type="ORF">C8C77_1125</name>
</gene>
<dbReference type="EMBL" id="SODA01000012">
    <property type="protein sequence ID" value="TDW03471.1"/>
    <property type="molecule type" value="Genomic_DNA"/>
</dbReference>
<dbReference type="SUPFAM" id="SSF48695">
    <property type="entry name" value="Multiheme cytochromes"/>
    <property type="match status" value="1"/>
</dbReference>
<dbReference type="NCBIfam" id="TIGR01909">
    <property type="entry name" value="C_GCAxxG_C_C"/>
    <property type="match status" value="1"/>
</dbReference>
<dbReference type="InterPro" id="IPR010181">
    <property type="entry name" value="CGCAxxGCC_motif"/>
</dbReference>
<dbReference type="AlphaFoldDB" id="A0A4R7YZ09"/>
<comment type="caution">
    <text evidence="1">The sequence shown here is derived from an EMBL/GenBank/DDBJ whole genome shotgun (WGS) entry which is preliminary data.</text>
</comment>
<evidence type="ECO:0000313" key="1">
    <source>
        <dbReference type="EMBL" id="TDW03471.1"/>
    </source>
</evidence>
<evidence type="ECO:0000313" key="2">
    <source>
        <dbReference type="Proteomes" id="UP000294697"/>
    </source>
</evidence>
<dbReference type="Pfam" id="PF09719">
    <property type="entry name" value="C_GCAxxG_C_C"/>
    <property type="match status" value="1"/>
</dbReference>
<sequence length="175" mass="19738">MFKKIKAMVFGPDYSQMQKNFEEADPINLNQIKKKAENYYRNGDFYCSESIVKTFIEEFSLDLSNDAVAMASAFPVGMGNSGCSCGAVIGAQMMLGYFFGRRQPGDKKVDKTMELAAELHDYFRDVHGSLCCRVLTKDHKLGSKDHIKQCVSFTGEMAYVTAKKICEELDLKYID</sequence>
<reference evidence="1 2" key="1">
    <citation type="submission" date="2019-03" db="EMBL/GenBank/DDBJ databases">
        <title>Subsurface microbial communities from deep shales in Ohio and West Virginia, USA.</title>
        <authorList>
            <person name="Wrighton K."/>
        </authorList>
    </citation>
    <scope>NUCLEOTIDE SEQUENCE [LARGE SCALE GENOMIC DNA]</scope>
    <source>
        <strain evidence="1 2">MSL9.2</strain>
    </source>
</reference>